<comment type="catalytic activity">
    <reaction evidence="1">
        <text>1-(2-carboxyphenylamino)-1-deoxy-D-ribulose 5-phosphate + H(+) = (1S,2R)-1-C-(indol-3-yl)glycerol 3-phosphate + CO2 + H2O</text>
        <dbReference type="Rhea" id="RHEA:23476"/>
        <dbReference type="ChEBI" id="CHEBI:15377"/>
        <dbReference type="ChEBI" id="CHEBI:15378"/>
        <dbReference type="ChEBI" id="CHEBI:16526"/>
        <dbReference type="ChEBI" id="CHEBI:58613"/>
        <dbReference type="ChEBI" id="CHEBI:58866"/>
        <dbReference type="EC" id="4.1.1.48"/>
    </reaction>
</comment>
<dbReference type="InterPro" id="IPR013798">
    <property type="entry name" value="Indole-3-glycerol_P_synth_dom"/>
</dbReference>
<dbReference type="PANTHER" id="PTHR22854">
    <property type="entry name" value="TRYPTOPHAN BIOSYNTHESIS PROTEIN"/>
    <property type="match status" value="1"/>
</dbReference>
<evidence type="ECO:0000256" key="6">
    <source>
        <dbReference type="ARBA" id="ARBA00022822"/>
    </source>
</evidence>
<sequence length="264" mass="29611">MSVNILNQIVQHKKLEVQALQNVLPIALLEQQIAQKINQNKSLIQSITNSDNGIISEFKRRSPSKKEINYQDSILKVAAVYQQNKSAGMSVLTDTPFFGGSLTDLAQAQTVYHNPILRKDFIVNEYQVYQAKAYGAHAILLIAACLSKSEMQQFSALAKQLNLEVLVEIHDADELTKIPFDAHILYGINNRNLKSFAVDFHNSIKLSQQLPQDSIKIAESGITSAQNILVLREKGFSGFLIGELLMRMDFDSDQITQFFNAVKK</sequence>
<keyword evidence="11" id="KW-1185">Reference proteome</keyword>
<gene>
    <name evidence="10" type="primary">trpC</name>
    <name evidence="10" type="ORF">K5I29_01370</name>
</gene>
<feature type="domain" description="Indole-3-glycerol phosphate synthase" evidence="9">
    <location>
        <begin position="6"/>
        <end position="249"/>
    </location>
</feature>
<dbReference type="Gene3D" id="3.20.20.70">
    <property type="entry name" value="Aldolase class I"/>
    <property type="match status" value="1"/>
</dbReference>
<keyword evidence="6" id="KW-0822">Tryptophan biosynthesis</keyword>
<comment type="pathway">
    <text evidence="2">Amino-acid biosynthesis; L-tryptophan biosynthesis; L-tryptophan from chorismate: step 4/5.</text>
</comment>
<dbReference type="Pfam" id="PF00218">
    <property type="entry name" value="IGPS"/>
    <property type="match status" value="1"/>
</dbReference>
<dbReference type="EMBL" id="CP081495">
    <property type="protein sequence ID" value="UYW01602.1"/>
    <property type="molecule type" value="Genomic_DNA"/>
</dbReference>
<accession>A0ABY6M1B2</accession>
<dbReference type="InterPro" id="IPR001468">
    <property type="entry name" value="Indole-3-GlycerolPSynthase_CS"/>
</dbReference>
<evidence type="ECO:0000256" key="4">
    <source>
        <dbReference type="ARBA" id="ARBA00022605"/>
    </source>
</evidence>
<keyword evidence="8 10" id="KW-0456">Lyase</keyword>
<dbReference type="InterPro" id="IPR013785">
    <property type="entry name" value="Aldolase_TIM"/>
</dbReference>
<keyword evidence="7" id="KW-0057">Aromatic amino acid biosynthesis</keyword>
<dbReference type="RefSeq" id="WP_264434075.1">
    <property type="nucleotide sequence ID" value="NZ_CP081495.1"/>
</dbReference>
<dbReference type="InterPro" id="IPR045186">
    <property type="entry name" value="Indole-3-glycerol_P_synth"/>
</dbReference>
<dbReference type="CDD" id="cd00331">
    <property type="entry name" value="IGPS"/>
    <property type="match status" value="1"/>
</dbReference>
<evidence type="ECO:0000256" key="1">
    <source>
        <dbReference type="ARBA" id="ARBA00001633"/>
    </source>
</evidence>
<evidence type="ECO:0000313" key="11">
    <source>
        <dbReference type="Proteomes" id="UP001163328"/>
    </source>
</evidence>
<organism evidence="10 11">
    <name type="scientific">Flavobacterium agricola</name>
    <dbReference type="NCBI Taxonomy" id="2870839"/>
    <lineage>
        <taxon>Bacteria</taxon>
        <taxon>Pseudomonadati</taxon>
        <taxon>Bacteroidota</taxon>
        <taxon>Flavobacteriia</taxon>
        <taxon>Flavobacteriales</taxon>
        <taxon>Flavobacteriaceae</taxon>
        <taxon>Flavobacterium</taxon>
    </lineage>
</organism>
<dbReference type="EC" id="4.1.1.48" evidence="3"/>
<evidence type="ECO:0000259" key="9">
    <source>
        <dbReference type="Pfam" id="PF00218"/>
    </source>
</evidence>
<dbReference type="PROSITE" id="PS00614">
    <property type="entry name" value="IGPS"/>
    <property type="match status" value="1"/>
</dbReference>
<dbReference type="Proteomes" id="UP001163328">
    <property type="component" value="Chromosome"/>
</dbReference>
<evidence type="ECO:0000313" key="10">
    <source>
        <dbReference type="EMBL" id="UYW01602.1"/>
    </source>
</evidence>
<reference evidence="10" key="1">
    <citation type="submission" date="2021-08" db="EMBL/GenBank/DDBJ databases">
        <title>Flavobacterium sp. strain CC-SYL302.</title>
        <authorList>
            <person name="Lin S.-Y."/>
            <person name="Lee T.-H."/>
            <person name="Young C.-C."/>
        </authorList>
    </citation>
    <scope>NUCLEOTIDE SEQUENCE</scope>
    <source>
        <strain evidence="10">CC-SYL302</strain>
    </source>
</reference>
<name>A0ABY6M1B2_9FLAO</name>
<dbReference type="NCBIfam" id="NF001377">
    <property type="entry name" value="PRK00278.2-4"/>
    <property type="match status" value="1"/>
</dbReference>
<dbReference type="GO" id="GO:0004425">
    <property type="term" value="F:indole-3-glycerol-phosphate synthase activity"/>
    <property type="evidence" value="ECO:0007669"/>
    <property type="project" value="UniProtKB-EC"/>
</dbReference>
<keyword evidence="4" id="KW-0028">Amino-acid biosynthesis</keyword>
<protein>
    <recommendedName>
        <fullName evidence="3">indole-3-glycerol-phosphate synthase</fullName>
        <ecNumber evidence="3">4.1.1.48</ecNumber>
    </recommendedName>
</protein>
<dbReference type="InterPro" id="IPR011060">
    <property type="entry name" value="RibuloseP-bd_barrel"/>
</dbReference>
<proteinExistence type="predicted"/>
<evidence type="ECO:0000256" key="5">
    <source>
        <dbReference type="ARBA" id="ARBA00022793"/>
    </source>
</evidence>
<dbReference type="SUPFAM" id="SSF51366">
    <property type="entry name" value="Ribulose-phoshate binding barrel"/>
    <property type="match status" value="1"/>
</dbReference>
<evidence type="ECO:0000256" key="3">
    <source>
        <dbReference type="ARBA" id="ARBA00012362"/>
    </source>
</evidence>
<evidence type="ECO:0000256" key="2">
    <source>
        <dbReference type="ARBA" id="ARBA00004696"/>
    </source>
</evidence>
<evidence type="ECO:0000256" key="8">
    <source>
        <dbReference type="ARBA" id="ARBA00023239"/>
    </source>
</evidence>
<keyword evidence="5" id="KW-0210">Decarboxylase</keyword>
<evidence type="ECO:0000256" key="7">
    <source>
        <dbReference type="ARBA" id="ARBA00023141"/>
    </source>
</evidence>
<dbReference type="PANTHER" id="PTHR22854:SF2">
    <property type="entry name" value="INDOLE-3-GLYCEROL-PHOSPHATE SYNTHASE"/>
    <property type="match status" value="1"/>
</dbReference>